<feature type="signal peptide" evidence="1">
    <location>
        <begin position="1"/>
        <end position="18"/>
    </location>
</feature>
<keyword evidence="3" id="KW-1185">Reference proteome</keyword>
<dbReference type="EMBL" id="JAYKBW010000012">
    <property type="protein sequence ID" value="MEB3075822.1"/>
    <property type="molecule type" value="Genomic_DNA"/>
</dbReference>
<evidence type="ECO:0008006" key="4">
    <source>
        <dbReference type="Google" id="ProtNLM"/>
    </source>
</evidence>
<accession>A0ABU5ZDK9</accession>
<dbReference type="RefSeq" id="WP_323983946.1">
    <property type="nucleotide sequence ID" value="NZ_JAYKBW010000012.1"/>
</dbReference>
<organism evidence="2 3">
    <name type="scientific">Capnocytophaga gingivalis</name>
    <dbReference type="NCBI Taxonomy" id="1017"/>
    <lineage>
        <taxon>Bacteria</taxon>
        <taxon>Pseudomonadati</taxon>
        <taxon>Bacteroidota</taxon>
        <taxon>Flavobacteriia</taxon>
        <taxon>Flavobacteriales</taxon>
        <taxon>Flavobacteriaceae</taxon>
        <taxon>Capnocytophaga</taxon>
    </lineage>
</organism>
<comment type="caution">
    <text evidence="2">The sequence shown here is derived from an EMBL/GenBank/DDBJ whole genome shotgun (WGS) entry which is preliminary data.</text>
</comment>
<name>A0ABU5ZDK9_9FLAO</name>
<evidence type="ECO:0000313" key="2">
    <source>
        <dbReference type="EMBL" id="MEB3075822.1"/>
    </source>
</evidence>
<keyword evidence="1" id="KW-0732">Signal</keyword>
<evidence type="ECO:0000313" key="3">
    <source>
        <dbReference type="Proteomes" id="UP001311730"/>
    </source>
</evidence>
<dbReference type="Gene3D" id="3.90.930.1">
    <property type="match status" value="1"/>
</dbReference>
<proteinExistence type="predicted"/>
<evidence type="ECO:0000256" key="1">
    <source>
        <dbReference type="SAM" id="SignalP"/>
    </source>
</evidence>
<sequence length="530" mass="62651">MKKLLLLFLSIIPLCFWAQEKIYIDGVGNPTTKEKAKFYRIISQQADRYHIKDFFLDGKLQMDAYATKKDFRSIEEFVGKFSFYFEDGKIEIQGEEKNGTLSYKVYDPKGRINTYYHKEGENTYIETYNYADNAYVKGKKEFNVVYYQENAKVKKRIQYEEDLKKARIESYYEGEDNVLLKYYDEKGKLIGSRAVKGSEAQAGIEVEYYHAPTQVKAITQWDAKGNIIDDKVYYRSGKLFSHRKGDEKDTTITFYDAKGKKMSELIYKHGEPYQGIAYSLDNEGLLEEKTIYKFGYIEQSFSYYKNGNIKQRTDYSIHHEIDKITYYNKNKTIKGELLFKDGVCYNGYLYNDLEENDSYILYKDGEFVEIKQIDDNNVLRYYKEKQKNGQMKAEIYNEKGEKSYIYTITKAKNNDSEEEDVIINFVQYENGKEINKGIIKNKILQQGSIKIKNKWDDNMQYFYKVKDKKIVLDYIINGKILKTILLDTNFSSFGNNYLNYAEEFFITEDNFDPFIPSYNFDAENNTLMQY</sequence>
<gene>
    <name evidence="2" type="ORF">VJJ08_11035</name>
</gene>
<feature type="chain" id="PRO_5046433776" description="MORN repeat protein" evidence="1">
    <location>
        <begin position="19"/>
        <end position="530"/>
    </location>
</feature>
<protein>
    <recommendedName>
        <fullName evidence="4">MORN repeat protein</fullName>
    </recommendedName>
</protein>
<dbReference type="Proteomes" id="UP001311730">
    <property type="component" value="Unassembled WGS sequence"/>
</dbReference>
<reference evidence="2 3" key="1">
    <citation type="submission" date="2023-12" db="EMBL/GenBank/DDBJ databases">
        <title>Genomic sequences of Capnocytophaga and Parvimonas strains.</title>
        <authorList>
            <person name="Watt R.M."/>
            <person name="Wang M."/>
            <person name="Yang T."/>
            <person name="Tong W.M."/>
        </authorList>
    </citation>
    <scope>NUCLEOTIDE SEQUENCE [LARGE SCALE GENOMIC DNA]</scope>
    <source>
        <strain evidence="2 3">CCUG 13096</strain>
    </source>
</reference>